<organism evidence="1 2">
    <name type="scientific">Hoylesella buccalis</name>
    <dbReference type="NCBI Taxonomy" id="28127"/>
    <lineage>
        <taxon>Bacteria</taxon>
        <taxon>Pseudomonadati</taxon>
        <taxon>Bacteroidota</taxon>
        <taxon>Bacteroidia</taxon>
        <taxon>Bacteroidales</taxon>
        <taxon>Prevotellaceae</taxon>
        <taxon>Hoylesella</taxon>
    </lineage>
</organism>
<evidence type="ECO:0000313" key="2">
    <source>
        <dbReference type="Proteomes" id="UP000235564"/>
    </source>
</evidence>
<comment type="caution">
    <text evidence="1">The sequence shown here is derived from an EMBL/GenBank/DDBJ whole genome shotgun (WGS) entry which is preliminary data.</text>
</comment>
<protein>
    <submittedName>
        <fullName evidence="1">Uncharacterized protein</fullName>
    </submittedName>
</protein>
<proteinExistence type="predicted"/>
<dbReference type="EMBL" id="PNGJ01000004">
    <property type="protein sequence ID" value="PMC24269.1"/>
    <property type="molecule type" value="Genomic_DNA"/>
</dbReference>
<reference evidence="1 2" key="1">
    <citation type="submission" date="2017-09" db="EMBL/GenBank/DDBJ databases">
        <title>Bacterial strain isolated from the female urinary microbiota.</title>
        <authorList>
            <person name="Thomas-White K."/>
            <person name="Kumar N."/>
            <person name="Forster S."/>
            <person name="Putonti C."/>
            <person name="Lawley T."/>
            <person name="Wolfe A.J."/>
        </authorList>
    </citation>
    <scope>NUCLEOTIDE SEQUENCE [LARGE SCALE GENOMIC DNA]</scope>
    <source>
        <strain evidence="1 2">UMB0536</strain>
    </source>
</reference>
<sequence length="84" mass="10122">MGLQKTWCRFKVLHIIKISMYIDAEGRKYKSYEEYVNSPDLDLDLIYAKLWSGERTPQNKREREIKMELDDMKSLGMKLELNFE</sequence>
<evidence type="ECO:0000313" key="1">
    <source>
        <dbReference type="EMBL" id="PMC24269.1"/>
    </source>
</evidence>
<name>A0A2N6QR07_9BACT</name>
<accession>A0A2N6QR07</accession>
<dbReference type="Proteomes" id="UP000235564">
    <property type="component" value="Unassembled WGS sequence"/>
</dbReference>
<gene>
    <name evidence="1" type="ORF">CJ231_05990</name>
</gene>
<dbReference type="AlphaFoldDB" id="A0A2N6QR07"/>